<dbReference type="Proteomes" id="UP000317318">
    <property type="component" value="Chromosome"/>
</dbReference>
<dbReference type="OrthoDB" id="9806388at2"/>
<sequence>MFDLASIQAALQEEQVDGWLLFDFRGSNDLARRVLDFPAEMHASRRWAYWIPAEGAPRKLNHQIESNTLAHLPGDGIRYLTWASFEEGLKSLCSGAANVAMEYSPRNGNPYISQVDAGIVELVRETGAEVVSSGDLIQRFEATLSDQQVESHLEAAHFTNLAFEKAWAQIATAMREGTTLTETGVRDSILQHFESSGLVTDHSPIVAVGPHAGDPHYETGTGTDCEITDGCFVLVDLWGKLDTPDGVYSDLTRVAVVGRDPSQREAEIFQIVADARDAAVRRVRSAFQNGERLEGWQVDRAARDVIEGAGFGEYFIHRTGHSIGRETHGNGTHMDDLETHDTRRVLPRTLFSIEPGIYLDDFGVRSEINVLIDGDGAVRITGGGTQAVIEQIRA</sequence>
<dbReference type="EC" id="3.4.-.-" evidence="2"/>
<reference evidence="2 3" key="1">
    <citation type="submission" date="2019-02" db="EMBL/GenBank/DDBJ databases">
        <title>Deep-cultivation of Planctomycetes and their phenomic and genomic characterization uncovers novel biology.</title>
        <authorList>
            <person name="Wiegand S."/>
            <person name="Jogler M."/>
            <person name="Boedeker C."/>
            <person name="Pinto D."/>
            <person name="Vollmers J."/>
            <person name="Rivas-Marin E."/>
            <person name="Kohn T."/>
            <person name="Peeters S.H."/>
            <person name="Heuer A."/>
            <person name="Rast P."/>
            <person name="Oberbeckmann S."/>
            <person name="Bunk B."/>
            <person name="Jeske O."/>
            <person name="Meyerdierks A."/>
            <person name="Storesund J.E."/>
            <person name="Kallscheuer N."/>
            <person name="Luecker S."/>
            <person name="Lage O.M."/>
            <person name="Pohl T."/>
            <person name="Merkel B.J."/>
            <person name="Hornburger P."/>
            <person name="Mueller R.-W."/>
            <person name="Bruemmer F."/>
            <person name="Labrenz M."/>
            <person name="Spormann A.M."/>
            <person name="Op den Camp H."/>
            <person name="Overmann J."/>
            <person name="Amann R."/>
            <person name="Jetten M.S.M."/>
            <person name="Mascher T."/>
            <person name="Medema M.H."/>
            <person name="Devos D.P."/>
            <person name="Kaster A.-K."/>
            <person name="Ovreas L."/>
            <person name="Rohde M."/>
            <person name="Galperin M.Y."/>
            <person name="Jogler C."/>
        </authorList>
    </citation>
    <scope>NUCLEOTIDE SEQUENCE [LARGE SCALE GENOMIC DNA]</scope>
    <source>
        <strain evidence="2 3">Pan189</strain>
    </source>
</reference>
<proteinExistence type="predicted"/>
<protein>
    <submittedName>
        <fullName evidence="2">Putative peptidase</fullName>
        <ecNumber evidence="2">3.4.-.-</ecNumber>
    </submittedName>
</protein>
<dbReference type="InterPro" id="IPR000994">
    <property type="entry name" value="Pept_M24"/>
</dbReference>
<dbReference type="AlphaFoldDB" id="A0A517R055"/>
<keyword evidence="3" id="KW-1185">Reference proteome</keyword>
<dbReference type="KEGG" id="svp:Pan189_15760"/>
<name>A0A517R055_9PLAN</name>
<organism evidence="2 3">
    <name type="scientific">Stratiformator vulcanicus</name>
    <dbReference type="NCBI Taxonomy" id="2527980"/>
    <lineage>
        <taxon>Bacteria</taxon>
        <taxon>Pseudomonadati</taxon>
        <taxon>Planctomycetota</taxon>
        <taxon>Planctomycetia</taxon>
        <taxon>Planctomycetales</taxon>
        <taxon>Planctomycetaceae</taxon>
        <taxon>Stratiformator</taxon>
    </lineage>
</organism>
<feature type="domain" description="Peptidase M24" evidence="1">
    <location>
        <begin position="154"/>
        <end position="372"/>
    </location>
</feature>
<dbReference type="SUPFAM" id="SSF55920">
    <property type="entry name" value="Creatinase/aminopeptidase"/>
    <property type="match status" value="1"/>
</dbReference>
<dbReference type="Gene3D" id="3.90.230.10">
    <property type="entry name" value="Creatinase/methionine aminopeptidase superfamily"/>
    <property type="match status" value="1"/>
</dbReference>
<dbReference type="InterPro" id="IPR036005">
    <property type="entry name" value="Creatinase/aminopeptidase-like"/>
</dbReference>
<accession>A0A517R055</accession>
<dbReference type="PANTHER" id="PTHR46112:SF3">
    <property type="entry name" value="AMINOPEPTIDASE YPDF"/>
    <property type="match status" value="1"/>
</dbReference>
<evidence type="ECO:0000259" key="1">
    <source>
        <dbReference type="Pfam" id="PF00557"/>
    </source>
</evidence>
<keyword evidence="2" id="KW-0378">Hydrolase</keyword>
<dbReference type="GO" id="GO:0016787">
    <property type="term" value="F:hydrolase activity"/>
    <property type="evidence" value="ECO:0007669"/>
    <property type="project" value="UniProtKB-KW"/>
</dbReference>
<dbReference type="RefSeq" id="WP_145363339.1">
    <property type="nucleotide sequence ID" value="NZ_CP036268.1"/>
</dbReference>
<dbReference type="PANTHER" id="PTHR46112">
    <property type="entry name" value="AMINOPEPTIDASE"/>
    <property type="match status" value="1"/>
</dbReference>
<dbReference type="Pfam" id="PF00557">
    <property type="entry name" value="Peptidase_M24"/>
    <property type="match status" value="1"/>
</dbReference>
<gene>
    <name evidence="2" type="ORF">Pan189_15760</name>
</gene>
<evidence type="ECO:0000313" key="2">
    <source>
        <dbReference type="EMBL" id="QDT37204.1"/>
    </source>
</evidence>
<dbReference type="EMBL" id="CP036268">
    <property type="protein sequence ID" value="QDT37204.1"/>
    <property type="molecule type" value="Genomic_DNA"/>
</dbReference>
<dbReference type="InterPro" id="IPR050659">
    <property type="entry name" value="Peptidase_M24B"/>
</dbReference>
<evidence type="ECO:0000313" key="3">
    <source>
        <dbReference type="Proteomes" id="UP000317318"/>
    </source>
</evidence>